<dbReference type="Proteomes" id="UP001222027">
    <property type="component" value="Unassembled WGS sequence"/>
</dbReference>
<evidence type="ECO:0000313" key="2">
    <source>
        <dbReference type="Proteomes" id="UP001222027"/>
    </source>
</evidence>
<reference evidence="1 2" key="1">
    <citation type="submission" date="2022-12" db="EMBL/GenBank/DDBJ databases">
        <title>Chromosome-scale assembly of the Ensete ventricosum genome.</title>
        <authorList>
            <person name="Dussert Y."/>
            <person name="Stocks J."/>
            <person name="Wendawek A."/>
            <person name="Woldeyes F."/>
            <person name="Nichols R.A."/>
            <person name="Borrell J.S."/>
        </authorList>
    </citation>
    <scope>NUCLEOTIDE SEQUENCE [LARGE SCALE GENOMIC DNA]</scope>
    <source>
        <strain evidence="2">cv. Maze</strain>
        <tissue evidence="1">Seeds</tissue>
    </source>
</reference>
<keyword evidence="2" id="KW-1185">Reference proteome</keyword>
<accession>A0AAV8S298</accession>
<gene>
    <name evidence="1" type="ORF">OPV22_004036</name>
</gene>
<comment type="caution">
    <text evidence="1">The sequence shown here is derived from an EMBL/GenBank/DDBJ whole genome shotgun (WGS) entry which is preliminary data.</text>
</comment>
<organism evidence="1 2">
    <name type="scientific">Ensete ventricosum</name>
    <name type="common">Abyssinian banana</name>
    <name type="synonym">Musa ensete</name>
    <dbReference type="NCBI Taxonomy" id="4639"/>
    <lineage>
        <taxon>Eukaryota</taxon>
        <taxon>Viridiplantae</taxon>
        <taxon>Streptophyta</taxon>
        <taxon>Embryophyta</taxon>
        <taxon>Tracheophyta</taxon>
        <taxon>Spermatophyta</taxon>
        <taxon>Magnoliopsida</taxon>
        <taxon>Liliopsida</taxon>
        <taxon>Zingiberales</taxon>
        <taxon>Musaceae</taxon>
        <taxon>Ensete</taxon>
    </lineage>
</organism>
<sequence>MGSSLSGICLPVMSLISFGGGGGGGGFLSIVYDHVLNPGHWTEDMRDEALEPADLHDPGLKSPHQLAKAKQKEELKECTIIEELPFPTDSVDRYISAGREAYRVLKLGGKNWMFKKAGFKDIKLKRIGPKWYRGVCRHGLIMGCSVTGVQREFGDSPFQLGPEAEDVEKPVNPFSFLVRFILAVNL</sequence>
<name>A0AAV8S298_ENSVE</name>
<dbReference type="GO" id="GO:0051741">
    <property type="term" value="F:2-methyl-6-phytyl-1,4-benzoquinone methyltransferase activity"/>
    <property type="evidence" value="ECO:0007669"/>
    <property type="project" value="InterPro"/>
</dbReference>
<evidence type="ECO:0000313" key="1">
    <source>
        <dbReference type="EMBL" id="KAJ8513602.1"/>
    </source>
</evidence>
<dbReference type="InterPro" id="IPR029063">
    <property type="entry name" value="SAM-dependent_MTases_sf"/>
</dbReference>
<dbReference type="PANTHER" id="PTHR44516">
    <property type="entry name" value="2-METHYL-6-PHYTYL-1,4-HYDROQUINONE METHYLTRANSFERASE, CHLOROPLASTIC"/>
    <property type="match status" value="1"/>
</dbReference>
<proteinExistence type="predicted"/>
<dbReference type="InterPro" id="IPR044649">
    <property type="entry name" value="MPBQ/MSBQ_MT"/>
</dbReference>
<dbReference type="PANTHER" id="PTHR44516:SF11">
    <property type="entry name" value="2-METHYL-6-PHYTYL-1,4-HYDROQUINONE METHYLTRANSFERASE 2, CHLOROPLASTIC"/>
    <property type="match status" value="1"/>
</dbReference>
<dbReference type="EMBL" id="JAQQAF010000001">
    <property type="protein sequence ID" value="KAJ8513602.1"/>
    <property type="molecule type" value="Genomic_DNA"/>
</dbReference>
<dbReference type="AlphaFoldDB" id="A0AAV8S298"/>
<protein>
    <submittedName>
        <fullName evidence="1">Uncharacterized protein</fullName>
    </submittedName>
</protein>
<dbReference type="SUPFAM" id="SSF53335">
    <property type="entry name" value="S-adenosyl-L-methionine-dependent methyltransferases"/>
    <property type="match status" value="1"/>
</dbReference>